<dbReference type="RefSeq" id="WP_378564959.1">
    <property type="nucleotide sequence ID" value="NZ_JBHSDL010000025.1"/>
</dbReference>
<evidence type="ECO:0000313" key="2">
    <source>
        <dbReference type="Proteomes" id="UP001595844"/>
    </source>
</evidence>
<accession>A0ABV8VJV8</accession>
<proteinExistence type="predicted"/>
<evidence type="ECO:0000313" key="1">
    <source>
        <dbReference type="EMBL" id="MFC4376359.1"/>
    </source>
</evidence>
<keyword evidence="2" id="KW-1185">Reference proteome</keyword>
<reference evidence="2" key="1">
    <citation type="journal article" date="2019" name="Int. J. Syst. Evol. Microbiol.">
        <title>The Global Catalogue of Microorganisms (GCM) 10K type strain sequencing project: providing services to taxonomists for standard genome sequencing and annotation.</title>
        <authorList>
            <consortium name="The Broad Institute Genomics Platform"/>
            <consortium name="The Broad Institute Genome Sequencing Center for Infectious Disease"/>
            <person name="Wu L."/>
            <person name="Ma J."/>
        </authorList>
    </citation>
    <scope>NUCLEOTIDE SEQUENCE [LARGE SCALE GENOMIC DNA]</scope>
    <source>
        <strain evidence="2">IBRC-M 10490</strain>
    </source>
</reference>
<comment type="caution">
    <text evidence="1">The sequence shown here is derived from an EMBL/GenBank/DDBJ whole genome shotgun (WGS) entry which is preliminary data.</text>
</comment>
<sequence length="50" mass="5496">MRAVLDLLTMPHVGCTPGESSAAVLNRTRDLLAGAESRPPPLDYWNDQPY</sequence>
<organism evidence="1 2">
    <name type="scientific">Nocardia halotolerans</name>
    <dbReference type="NCBI Taxonomy" id="1755878"/>
    <lineage>
        <taxon>Bacteria</taxon>
        <taxon>Bacillati</taxon>
        <taxon>Actinomycetota</taxon>
        <taxon>Actinomycetes</taxon>
        <taxon>Mycobacteriales</taxon>
        <taxon>Nocardiaceae</taxon>
        <taxon>Nocardia</taxon>
    </lineage>
</organism>
<protein>
    <submittedName>
        <fullName evidence="1">Uncharacterized protein</fullName>
    </submittedName>
</protein>
<dbReference type="EMBL" id="JBHSDL010000025">
    <property type="protein sequence ID" value="MFC4376359.1"/>
    <property type="molecule type" value="Genomic_DNA"/>
</dbReference>
<name>A0ABV8VJV8_9NOCA</name>
<gene>
    <name evidence="1" type="ORF">ACFO5K_19880</name>
</gene>
<dbReference type="Proteomes" id="UP001595844">
    <property type="component" value="Unassembled WGS sequence"/>
</dbReference>